<feature type="domain" description="N-acetyltransferase" evidence="1">
    <location>
        <begin position="69"/>
        <end position="139"/>
    </location>
</feature>
<protein>
    <submittedName>
        <fullName evidence="2">Predicted acetyltransferase, GNAT superfamily</fullName>
    </submittedName>
</protein>
<dbReference type="InterPro" id="IPR016181">
    <property type="entry name" value="Acyl_CoA_acyltransferase"/>
</dbReference>
<dbReference type="EMBL" id="FQVN01000002">
    <property type="protein sequence ID" value="SHE93753.1"/>
    <property type="molecule type" value="Genomic_DNA"/>
</dbReference>
<dbReference type="Gene3D" id="3.40.630.30">
    <property type="match status" value="1"/>
</dbReference>
<dbReference type="SUPFAM" id="SSF55729">
    <property type="entry name" value="Acyl-CoA N-acyltransferases (Nat)"/>
    <property type="match status" value="1"/>
</dbReference>
<dbReference type="AlphaFoldDB" id="A0A1M4XKF3"/>
<dbReference type="PANTHER" id="PTHR41700">
    <property type="entry name" value="GCN5-RELATED N-ACETYLTRANSFERASE"/>
    <property type="match status" value="1"/>
</dbReference>
<reference evidence="2 3" key="1">
    <citation type="submission" date="2016-11" db="EMBL/GenBank/DDBJ databases">
        <authorList>
            <person name="Jaros S."/>
            <person name="Januszkiewicz K."/>
            <person name="Wedrychowicz H."/>
        </authorList>
    </citation>
    <scope>NUCLEOTIDE SEQUENCE [LARGE SCALE GENOMIC DNA]</scope>
    <source>
        <strain evidence="2 3">DSM 44523</strain>
    </source>
</reference>
<evidence type="ECO:0000259" key="1">
    <source>
        <dbReference type="Pfam" id="PF00583"/>
    </source>
</evidence>
<organism evidence="2 3">
    <name type="scientific">Streptoalloteichus hindustanus</name>
    <dbReference type="NCBI Taxonomy" id="2017"/>
    <lineage>
        <taxon>Bacteria</taxon>
        <taxon>Bacillati</taxon>
        <taxon>Actinomycetota</taxon>
        <taxon>Actinomycetes</taxon>
        <taxon>Pseudonocardiales</taxon>
        <taxon>Pseudonocardiaceae</taxon>
        <taxon>Streptoalloteichus</taxon>
    </lineage>
</organism>
<dbReference type="Proteomes" id="UP000184501">
    <property type="component" value="Unassembled WGS sequence"/>
</dbReference>
<evidence type="ECO:0000313" key="2">
    <source>
        <dbReference type="EMBL" id="SHE93753.1"/>
    </source>
</evidence>
<dbReference type="RefSeq" id="WP_073480357.1">
    <property type="nucleotide sequence ID" value="NZ_FQVN01000002.1"/>
</dbReference>
<name>A0A1M4XKF3_STRHI</name>
<accession>A0A1M4XKF3</accession>
<evidence type="ECO:0000313" key="3">
    <source>
        <dbReference type="Proteomes" id="UP000184501"/>
    </source>
</evidence>
<proteinExistence type="predicted"/>
<keyword evidence="3" id="KW-1185">Reference proteome</keyword>
<gene>
    <name evidence="2" type="ORF">SAMN05444320_10227</name>
</gene>
<dbReference type="InterPro" id="IPR038764">
    <property type="entry name" value="GNAT_N_AcTrfase_prd"/>
</dbReference>
<keyword evidence="2" id="KW-0808">Transferase</keyword>
<dbReference type="Pfam" id="PF00583">
    <property type="entry name" value="Acetyltransf_1"/>
    <property type="match status" value="1"/>
</dbReference>
<dbReference type="PANTHER" id="PTHR41700:SF1">
    <property type="entry name" value="N-ACETYLTRANSFERASE DOMAIN-CONTAINING PROTEIN"/>
    <property type="match status" value="1"/>
</dbReference>
<dbReference type="InterPro" id="IPR000182">
    <property type="entry name" value="GNAT_dom"/>
</dbReference>
<sequence>MTGGSHALAAEARKAADAVAARAGLRLVELTDVPAQSAAAALLGRIWKAGAVSQPIDVALLRALEFVGGYVAGAYRGAELVGAAVAFFAADGHLHSHVVGVAPEHHDRAVGSALKLHQRAWALARGVTVVSWTFDPLVRRNAFFNITKLGAVPAAYLVDFYGEMSDAINAGAGSDRLLVEWRLDGARAVEAAAGRRCGPDADRLRATARVRLGRSPTGAPVVPGGSLPDGSVWLVAVPEDVEALRRSDPALAARWRAAVREALQEGMADGRRVTGATRGGWYVLEADS</sequence>
<dbReference type="STRING" id="2017.SAMN05444320_10227"/>
<dbReference type="GO" id="GO:0016747">
    <property type="term" value="F:acyltransferase activity, transferring groups other than amino-acyl groups"/>
    <property type="evidence" value="ECO:0007669"/>
    <property type="project" value="InterPro"/>
</dbReference>